<dbReference type="Proteomes" id="UP000054317">
    <property type="component" value="Unassembled WGS sequence"/>
</dbReference>
<gene>
    <name evidence="1" type="ORF">TRAVEDRAFT_54691</name>
</gene>
<keyword evidence="2" id="KW-1185">Reference proteome</keyword>
<accession>R7S678</accession>
<dbReference type="EMBL" id="JH711876">
    <property type="protein sequence ID" value="EIW51286.1"/>
    <property type="molecule type" value="Genomic_DNA"/>
</dbReference>
<dbReference type="RefSeq" id="XP_008045829.1">
    <property type="nucleotide sequence ID" value="XM_008047638.1"/>
</dbReference>
<name>R7S678_TRAVS</name>
<dbReference type="GeneID" id="19417500"/>
<dbReference type="KEGG" id="tvs:TRAVEDRAFT_54691"/>
<dbReference type="AlphaFoldDB" id="R7S678"/>
<organism evidence="1 2">
    <name type="scientific">Trametes versicolor (strain FP-101664)</name>
    <name type="common">White-rot fungus</name>
    <name type="synonym">Coriolus versicolor</name>
    <dbReference type="NCBI Taxonomy" id="717944"/>
    <lineage>
        <taxon>Eukaryota</taxon>
        <taxon>Fungi</taxon>
        <taxon>Dikarya</taxon>
        <taxon>Basidiomycota</taxon>
        <taxon>Agaricomycotina</taxon>
        <taxon>Agaricomycetes</taxon>
        <taxon>Polyporales</taxon>
        <taxon>Polyporaceae</taxon>
        <taxon>Trametes</taxon>
    </lineage>
</organism>
<evidence type="ECO:0000313" key="1">
    <source>
        <dbReference type="EMBL" id="EIW51286.1"/>
    </source>
</evidence>
<dbReference type="OrthoDB" id="2756071at2759"/>
<proteinExistence type="predicted"/>
<protein>
    <submittedName>
        <fullName evidence="1">Uncharacterized protein</fullName>
    </submittedName>
</protein>
<sequence>MSLADGYMLQMDAADCDKLQAAHPSLQRTFDQIYQDIAALTQDMCQWDDCFRTVMTETGFAACADRLDARPFRDPAVFARKLAPLFELLENYLAARLGVREDCDQLCGVLVEKWLSCAGGQIPGHEVFVELRKYEEFRHLLFDQSIAQAEAIGTIKGLVDNAVEYSSTLTSASFAVMPVEKFHASFLRYDEMRVACERLIERCTAANKAMTEYVVELEKVKDAM</sequence>
<evidence type="ECO:0000313" key="2">
    <source>
        <dbReference type="Proteomes" id="UP000054317"/>
    </source>
</evidence>
<reference evidence="2" key="1">
    <citation type="journal article" date="2012" name="Science">
        <title>The Paleozoic origin of enzymatic lignin decomposition reconstructed from 31 fungal genomes.</title>
        <authorList>
            <person name="Floudas D."/>
            <person name="Binder M."/>
            <person name="Riley R."/>
            <person name="Barry K."/>
            <person name="Blanchette R.A."/>
            <person name="Henrissat B."/>
            <person name="Martinez A.T."/>
            <person name="Otillar R."/>
            <person name="Spatafora J.W."/>
            <person name="Yadav J.S."/>
            <person name="Aerts A."/>
            <person name="Benoit I."/>
            <person name="Boyd A."/>
            <person name="Carlson A."/>
            <person name="Copeland A."/>
            <person name="Coutinho P.M."/>
            <person name="de Vries R.P."/>
            <person name="Ferreira P."/>
            <person name="Findley K."/>
            <person name="Foster B."/>
            <person name="Gaskell J."/>
            <person name="Glotzer D."/>
            <person name="Gorecki P."/>
            <person name="Heitman J."/>
            <person name="Hesse C."/>
            <person name="Hori C."/>
            <person name="Igarashi K."/>
            <person name="Jurgens J.A."/>
            <person name="Kallen N."/>
            <person name="Kersten P."/>
            <person name="Kohler A."/>
            <person name="Kuees U."/>
            <person name="Kumar T.K.A."/>
            <person name="Kuo A."/>
            <person name="LaButti K."/>
            <person name="Larrondo L.F."/>
            <person name="Lindquist E."/>
            <person name="Ling A."/>
            <person name="Lombard V."/>
            <person name="Lucas S."/>
            <person name="Lundell T."/>
            <person name="Martin R."/>
            <person name="McLaughlin D.J."/>
            <person name="Morgenstern I."/>
            <person name="Morin E."/>
            <person name="Murat C."/>
            <person name="Nagy L.G."/>
            <person name="Nolan M."/>
            <person name="Ohm R.A."/>
            <person name="Patyshakuliyeva A."/>
            <person name="Rokas A."/>
            <person name="Ruiz-Duenas F.J."/>
            <person name="Sabat G."/>
            <person name="Salamov A."/>
            <person name="Samejima M."/>
            <person name="Schmutz J."/>
            <person name="Slot J.C."/>
            <person name="St John F."/>
            <person name="Stenlid J."/>
            <person name="Sun H."/>
            <person name="Sun S."/>
            <person name="Syed K."/>
            <person name="Tsang A."/>
            <person name="Wiebenga A."/>
            <person name="Young D."/>
            <person name="Pisabarro A."/>
            <person name="Eastwood D.C."/>
            <person name="Martin F."/>
            <person name="Cullen D."/>
            <person name="Grigoriev I.V."/>
            <person name="Hibbett D.S."/>
        </authorList>
    </citation>
    <scope>NUCLEOTIDE SEQUENCE [LARGE SCALE GENOMIC DNA]</scope>
    <source>
        <strain evidence="2">FP-101664</strain>
    </source>
</reference>